<keyword evidence="11" id="KW-0325">Glycoprotein</keyword>
<feature type="domain" description="Ionotropic glutamate receptor L-glutamate and glycine-binding" evidence="22">
    <location>
        <begin position="387"/>
        <end position="452"/>
    </location>
</feature>
<dbReference type="Pfam" id="PF10613">
    <property type="entry name" value="Lig_chan-Glu_bd"/>
    <property type="match status" value="1"/>
</dbReference>
<evidence type="ECO:0000256" key="2">
    <source>
        <dbReference type="ARBA" id="ARBA00022448"/>
    </source>
</evidence>
<dbReference type="SUPFAM" id="SSF53850">
    <property type="entry name" value="Periplasmic binding protein-like II"/>
    <property type="match status" value="1"/>
</dbReference>
<feature type="non-terminal residue" evidence="24">
    <location>
        <position position="1"/>
    </location>
</feature>
<dbReference type="GO" id="GO:0004970">
    <property type="term" value="F:glutamate-gated receptor activity"/>
    <property type="evidence" value="ECO:0007669"/>
    <property type="project" value="UniProtKB-ARBA"/>
</dbReference>
<dbReference type="CDD" id="cd06382">
    <property type="entry name" value="PBP1_iGluR_Kainate"/>
    <property type="match status" value="1"/>
</dbReference>
<evidence type="ECO:0000256" key="19">
    <source>
        <dbReference type="PIRSR" id="PIRSR601508-3"/>
    </source>
</evidence>
<keyword evidence="3" id="KW-1003">Cell membrane</keyword>
<dbReference type="GO" id="GO:0008328">
    <property type="term" value="C:ionotropic glutamate receptor complex"/>
    <property type="evidence" value="ECO:0007669"/>
    <property type="project" value="UniProtKB-ARBA"/>
</dbReference>
<proteinExistence type="inferred from homology"/>
<evidence type="ECO:0000256" key="3">
    <source>
        <dbReference type="ARBA" id="ARBA00022475"/>
    </source>
</evidence>
<evidence type="ECO:0000313" key="24">
    <source>
        <dbReference type="RefSeq" id="XP_018007936.2"/>
    </source>
</evidence>
<reference evidence="24" key="1">
    <citation type="submission" date="2025-08" db="UniProtKB">
        <authorList>
            <consortium name="RefSeq"/>
        </authorList>
    </citation>
    <scope>IDENTIFICATION</scope>
    <source>
        <tissue evidence="24">Whole organism</tissue>
    </source>
</reference>
<dbReference type="KEGG" id="hazt:108665672"/>
<dbReference type="InterPro" id="IPR001508">
    <property type="entry name" value="Iono_Glu_rcpt_met"/>
</dbReference>
<evidence type="ECO:0000256" key="8">
    <source>
        <dbReference type="ARBA" id="ARBA00023065"/>
    </source>
</evidence>
<dbReference type="Pfam" id="PF00060">
    <property type="entry name" value="Lig_chan"/>
    <property type="match status" value="1"/>
</dbReference>
<evidence type="ECO:0000256" key="7">
    <source>
        <dbReference type="ARBA" id="ARBA00023018"/>
    </source>
</evidence>
<dbReference type="Pfam" id="PF01094">
    <property type="entry name" value="ANF_receptor"/>
    <property type="match status" value="1"/>
</dbReference>
<dbReference type="GO" id="GO:0045211">
    <property type="term" value="C:postsynaptic membrane"/>
    <property type="evidence" value="ECO:0007669"/>
    <property type="project" value="UniProtKB-SubCell"/>
</dbReference>
<dbReference type="Proteomes" id="UP000694843">
    <property type="component" value="Unplaced"/>
</dbReference>
<dbReference type="FunFam" id="3.40.190.10:FF:000060">
    <property type="entry name" value="Glutamate receptor ionotropic, kainate 1"/>
    <property type="match status" value="1"/>
</dbReference>
<feature type="domain" description="Ionotropic glutamate receptor C-terminal" evidence="21">
    <location>
        <begin position="377"/>
        <end position="747"/>
    </location>
</feature>
<feature type="binding site" evidence="17">
    <location>
        <position position="634"/>
    </location>
    <ligand>
        <name>L-glutamate</name>
        <dbReference type="ChEBI" id="CHEBI:29985"/>
    </ligand>
</feature>
<protein>
    <recommendedName>
        <fullName evidence="16">Glutamate receptor 1</fullName>
    </recommendedName>
</protein>
<feature type="binding site" evidence="17">
    <location>
        <position position="635"/>
    </location>
    <ligand>
        <name>L-glutamate</name>
        <dbReference type="ChEBI" id="CHEBI:29985"/>
    </ligand>
</feature>
<accession>A0A8B7N284</accession>
<feature type="site" description="Interaction with the cone snail toxin Con-ikot-ikot" evidence="18">
    <location>
        <position position="640"/>
    </location>
</feature>
<evidence type="ECO:0000256" key="5">
    <source>
        <dbReference type="ARBA" id="ARBA00022729"/>
    </source>
</evidence>
<evidence type="ECO:0000256" key="20">
    <source>
        <dbReference type="SAM" id="Phobius"/>
    </source>
</evidence>
<keyword evidence="9 20" id="KW-0472">Membrane</keyword>
<keyword evidence="8" id="KW-0406">Ion transport</keyword>
<dbReference type="Gene3D" id="1.10.287.70">
    <property type="match status" value="1"/>
</dbReference>
<evidence type="ECO:0000259" key="21">
    <source>
        <dbReference type="SMART" id="SM00079"/>
    </source>
</evidence>
<dbReference type="AlphaFoldDB" id="A0A8B7N284"/>
<evidence type="ECO:0000256" key="18">
    <source>
        <dbReference type="PIRSR" id="PIRSR601508-2"/>
    </source>
</evidence>
<evidence type="ECO:0000256" key="6">
    <source>
        <dbReference type="ARBA" id="ARBA00022989"/>
    </source>
</evidence>
<evidence type="ECO:0000256" key="13">
    <source>
        <dbReference type="ARBA" id="ARBA00023286"/>
    </source>
</evidence>
<evidence type="ECO:0000256" key="17">
    <source>
        <dbReference type="PIRSR" id="PIRSR601508-1"/>
    </source>
</evidence>
<feature type="binding site" evidence="17">
    <location>
        <position position="468"/>
    </location>
    <ligand>
        <name>L-glutamate</name>
        <dbReference type="ChEBI" id="CHEBI:29985"/>
    </ligand>
</feature>
<feature type="site" description="Crucial to convey clamshell closure to channel opening" evidence="18">
    <location>
        <position position="613"/>
    </location>
</feature>
<feature type="transmembrane region" description="Helical" evidence="20">
    <location>
        <begin position="584"/>
        <end position="606"/>
    </location>
</feature>
<dbReference type="SMART" id="SM00918">
    <property type="entry name" value="Lig_chan-Glu_bd"/>
    <property type="match status" value="1"/>
</dbReference>
<dbReference type="InterPro" id="IPR001828">
    <property type="entry name" value="ANF_lig-bd_rcpt"/>
</dbReference>
<keyword evidence="13" id="KW-1071">Ligand-gated ion channel</keyword>
<name>A0A8B7N284_HYAAZ</name>
<keyword evidence="4 20" id="KW-0812">Transmembrane</keyword>
<evidence type="ECO:0000256" key="12">
    <source>
        <dbReference type="ARBA" id="ARBA00023257"/>
    </source>
</evidence>
<dbReference type="FunFam" id="1.10.287.70:FF:000064">
    <property type="entry name" value="Glutamate receptor ionotropic, kainate"/>
    <property type="match status" value="1"/>
</dbReference>
<keyword evidence="19" id="KW-1015">Disulfide bond</keyword>
<evidence type="ECO:0000313" key="23">
    <source>
        <dbReference type="Proteomes" id="UP000694843"/>
    </source>
</evidence>
<dbReference type="PANTHER" id="PTHR18966">
    <property type="entry name" value="IONOTROPIC GLUTAMATE RECEPTOR"/>
    <property type="match status" value="1"/>
</dbReference>
<dbReference type="OrthoDB" id="5984008at2759"/>
<gene>
    <name evidence="24" type="primary">LOC108665672</name>
</gene>
<dbReference type="SMART" id="SM00079">
    <property type="entry name" value="PBPe"/>
    <property type="match status" value="1"/>
</dbReference>
<evidence type="ECO:0000256" key="9">
    <source>
        <dbReference type="ARBA" id="ARBA00023136"/>
    </source>
</evidence>
<dbReference type="GeneID" id="108665672"/>
<keyword evidence="7" id="KW-0770">Synapse</keyword>
<dbReference type="InterPro" id="IPR028082">
    <property type="entry name" value="Peripla_BP_I"/>
</dbReference>
<dbReference type="RefSeq" id="XP_018007936.2">
    <property type="nucleotide sequence ID" value="XM_018152447.2"/>
</dbReference>
<keyword evidence="5" id="KW-0732">Signal</keyword>
<evidence type="ECO:0000259" key="22">
    <source>
        <dbReference type="SMART" id="SM00918"/>
    </source>
</evidence>
<keyword evidence="23" id="KW-1185">Reference proteome</keyword>
<evidence type="ECO:0000256" key="11">
    <source>
        <dbReference type="ARBA" id="ARBA00023180"/>
    </source>
</evidence>
<keyword evidence="10 24" id="KW-0675">Receptor</keyword>
<dbReference type="Gene3D" id="3.40.50.2300">
    <property type="match status" value="3"/>
</dbReference>
<evidence type="ECO:0000256" key="10">
    <source>
        <dbReference type="ARBA" id="ARBA00023170"/>
    </source>
</evidence>
<keyword evidence="2" id="KW-0813">Transport</keyword>
<evidence type="ECO:0000256" key="16">
    <source>
        <dbReference type="ARBA" id="ARBA00072754"/>
    </source>
</evidence>
<feature type="binding site" evidence="17">
    <location>
        <position position="684"/>
    </location>
    <ligand>
        <name>L-glutamate</name>
        <dbReference type="ChEBI" id="CHEBI:29985"/>
    </ligand>
</feature>
<dbReference type="OMA" id="EYQLRMG"/>
<comment type="subcellular location">
    <subcellularLocation>
        <location evidence="15">Postsynaptic cell membrane</location>
        <topology evidence="15">Multi-pass membrane protein</topology>
    </subcellularLocation>
</comment>
<feature type="disulfide bond" evidence="19">
    <location>
        <begin position="696"/>
        <end position="752"/>
    </location>
</feature>
<evidence type="ECO:0000256" key="1">
    <source>
        <dbReference type="ARBA" id="ARBA00008685"/>
    </source>
</evidence>
<evidence type="ECO:0000256" key="14">
    <source>
        <dbReference type="ARBA" id="ARBA00023303"/>
    </source>
</evidence>
<feature type="binding site" evidence="17">
    <location>
        <position position="463"/>
    </location>
    <ligand>
        <name>L-glutamate</name>
        <dbReference type="ChEBI" id="CHEBI:29985"/>
    </ligand>
</feature>
<dbReference type="Gene3D" id="3.40.190.10">
    <property type="entry name" value="Periplasmic binding protein-like II"/>
    <property type="match status" value="2"/>
</dbReference>
<dbReference type="InterPro" id="IPR001320">
    <property type="entry name" value="Iontro_rcpt_C"/>
</dbReference>
<dbReference type="FunFam" id="3.40.190.10:FF:000001">
    <property type="entry name" value="Glutamate receptor ionotropic, kainate 2"/>
    <property type="match status" value="1"/>
</dbReference>
<sequence length="761" mass="86349">TNNLNPARRHNNILKGGLFDRGDLRQEVAFQYAVDRVNSVKSSFRRSRSRLQPVIEHIPPYDSFHASKRVCHLLRSGVAAIFGPQSGQTSAHVQSICDAFAVPHIETRWDYRMRRDDYSVNLYPHPSSLSKAYLDLVRLFGWTSFCILYEDNEGLIRLQELLKTPPQEFEISIRQLDRGSDFRPTLREIKRLGDTNILLDCQTDKIVEVLKQAQQIGMMTPYNNFIITSLVSHHHFPGESSPPWMGVSDGDTEYQLRMGVSDGDTEYQLRMGVSDGDTEYQLRMGVSDGDTEYQLRMGVSDGDTEYQLRMGVNMTGLTGHIEFDSLGFRTNFDLDIVELDLQGFVKAGSWNLVLGANYTRTYQEVHDQAIRGLKNKTLIVTFAFTDPYIMRKKSAHSLTGNDRFEGFCVSLLDEISALLGFNYTLVPIKDNVYGTKNVETGEWNGMIAELLSQRADMAITDLTINYEREEAVDFTMPFMNLGISIIYKKPQKMAPSLFSFLSPLSVEVWIYMITAYVGVSMILYILARFTPYEWQNPHPCDPEPESLENQFTMVNCMWFAIGSLMQQGCDILPHAVSTRMVAGMWWFFTLIMISSYTANLAAFLTVERMDSPIESAEDLSKQTKIKYGAYRSGSTAAFFRDSTLPTYQRMWQYMNSTPGVFVDSNADGYQRVQDDNGLYAFLSESTSIEYVTERKCDLVQVGGLLDSKSYGIALPPGSPYTSVISDAVLSLHESSTIQVLKRKWWKKGQGKCSKVRHCTSN</sequence>
<keyword evidence="14" id="KW-0407">Ion channel</keyword>
<dbReference type="SUPFAM" id="SSF53822">
    <property type="entry name" value="Periplasmic binding protein-like I"/>
    <property type="match status" value="1"/>
</dbReference>
<feature type="transmembrane region" description="Helical" evidence="20">
    <location>
        <begin position="508"/>
        <end position="527"/>
    </location>
</feature>
<evidence type="ECO:0000256" key="15">
    <source>
        <dbReference type="ARBA" id="ARBA00034104"/>
    </source>
</evidence>
<comment type="similarity">
    <text evidence="1">Belongs to the glutamate-gated ion channel (TC 1.A.10.1) family.</text>
</comment>
<dbReference type="PRINTS" id="PR00177">
    <property type="entry name" value="NMDARECEPTOR"/>
</dbReference>
<evidence type="ECO:0000256" key="4">
    <source>
        <dbReference type="ARBA" id="ARBA00022692"/>
    </source>
</evidence>
<keyword evidence="12" id="KW-0628">Postsynaptic cell membrane</keyword>
<dbReference type="InterPro" id="IPR019594">
    <property type="entry name" value="Glu/Gly-bd"/>
</dbReference>
<organism evidence="23 24">
    <name type="scientific">Hyalella azteca</name>
    <name type="common">Amphipod</name>
    <dbReference type="NCBI Taxonomy" id="294128"/>
    <lineage>
        <taxon>Eukaryota</taxon>
        <taxon>Metazoa</taxon>
        <taxon>Ecdysozoa</taxon>
        <taxon>Arthropoda</taxon>
        <taxon>Crustacea</taxon>
        <taxon>Multicrustacea</taxon>
        <taxon>Malacostraca</taxon>
        <taxon>Eumalacostraca</taxon>
        <taxon>Peracarida</taxon>
        <taxon>Amphipoda</taxon>
        <taxon>Senticaudata</taxon>
        <taxon>Talitrida</taxon>
        <taxon>Talitroidea</taxon>
        <taxon>Hyalellidae</taxon>
        <taxon>Hyalella</taxon>
    </lineage>
</organism>
<dbReference type="InterPro" id="IPR015683">
    <property type="entry name" value="Ionotropic_Glu_rcpt"/>
</dbReference>
<dbReference type="SUPFAM" id="SSF81324">
    <property type="entry name" value="Voltage-gated potassium channels"/>
    <property type="match status" value="1"/>
</dbReference>
<keyword evidence="6 20" id="KW-1133">Transmembrane helix</keyword>